<dbReference type="EMBL" id="CAMXCT030000511">
    <property type="protein sequence ID" value="CAL4767068.1"/>
    <property type="molecule type" value="Genomic_DNA"/>
</dbReference>
<gene>
    <name evidence="1" type="ORF">C1SCF055_LOCUS7690</name>
</gene>
<protein>
    <submittedName>
        <fullName evidence="1">Uncharacterized protein</fullName>
    </submittedName>
</protein>
<dbReference type="OrthoDB" id="10274996at2759"/>
<name>A0A9P1BUK9_9DINO</name>
<evidence type="ECO:0000313" key="2">
    <source>
        <dbReference type="EMBL" id="CAL4767068.1"/>
    </source>
</evidence>
<organism evidence="1">
    <name type="scientific">Cladocopium goreaui</name>
    <dbReference type="NCBI Taxonomy" id="2562237"/>
    <lineage>
        <taxon>Eukaryota</taxon>
        <taxon>Sar</taxon>
        <taxon>Alveolata</taxon>
        <taxon>Dinophyceae</taxon>
        <taxon>Suessiales</taxon>
        <taxon>Symbiodiniaceae</taxon>
        <taxon>Cladocopium</taxon>
    </lineage>
</organism>
<comment type="caution">
    <text evidence="1">The sequence shown here is derived from an EMBL/GenBank/DDBJ whole genome shotgun (WGS) entry which is preliminary data.</text>
</comment>
<dbReference type="Proteomes" id="UP001152797">
    <property type="component" value="Unassembled WGS sequence"/>
</dbReference>
<evidence type="ECO:0000313" key="1">
    <source>
        <dbReference type="EMBL" id="CAI3979756.1"/>
    </source>
</evidence>
<accession>A0A9P1BUK9</accession>
<proteinExistence type="predicted"/>
<reference evidence="2 3" key="2">
    <citation type="submission" date="2024-05" db="EMBL/GenBank/DDBJ databases">
        <authorList>
            <person name="Chen Y."/>
            <person name="Shah S."/>
            <person name="Dougan E. K."/>
            <person name="Thang M."/>
            <person name="Chan C."/>
        </authorList>
    </citation>
    <scope>NUCLEOTIDE SEQUENCE [LARGE SCALE GENOMIC DNA]</scope>
</reference>
<dbReference type="EMBL" id="CAMXCT010000511">
    <property type="protein sequence ID" value="CAI3979756.1"/>
    <property type="molecule type" value="Genomic_DNA"/>
</dbReference>
<dbReference type="EMBL" id="CAMXCT020000511">
    <property type="protein sequence ID" value="CAL1133131.1"/>
    <property type="molecule type" value="Genomic_DNA"/>
</dbReference>
<keyword evidence="3" id="KW-1185">Reference proteome</keyword>
<evidence type="ECO:0000313" key="3">
    <source>
        <dbReference type="Proteomes" id="UP001152797"/>
    </source>
</evidence>
<sequence length="86" mass="10000">MRMIREDHRPFYLLAIQEWTARMCPTSGEDNTAKGHSKAAPLLCIPSRHPLLFTWVREPTCINDDILCRLSDGKRSSWRNLAKMLM</sequence>
<reference evidence="1" key="1">
    <citation type="submission" date="2022-10" db="EMBL/GenBank/DDBJ databases">
        <authorList>
            <person name="Chen Y."/>
            <person name="Dougan E. K."/>
            <person name="Chan C."/>
            <person name="Rhodes N."/>
            <person name="Thang M."/>
        </authorList>
    </citation>
    <scope>NUCLEOTIDE SEQUENCE</scope>
</reference>
<dbReference type="AlphaFoldDB" id="A0A9P1BUK9"/>